<dbReference type="Pfam" id="PF23584">
    <property type="entry name" value="DUF7136"/>
    <property type="match status" value="1"/>
</dbReference>
<dbReference type="Proteomes" id="UP000325579">
    <property type="component" value="Unassembled WGS sequence"/>
</dbReference>
<dbReference type="AlphaFoldDB" id="A0A5N6IHN6"/>
<feature type="domain" description="DUF7136" evidence="1">
    <location>
        <begin position="25"/>
        <end position="250"/>
    </location>
</feature>
<dbReference type="InterPro" id="IPR055560">
    <property type="entry name" value="DUF7136"/>
</dbReference>
<dbReference type="RefSeq" id="XP_031941756.1">
    <property type="nucleotide sequence ID" value="XM_032078416.1"/>
</dbReference>
<evidence type="ECO:0000313" key="2">
    <source>
        <dbReference type="EMBL" id="KAE8404437.1"/>
    </source>
</evidence>
<keyword evidence="3" id="KW-1185">Reference proteome</keyword>
<protein>
    <recommendedName>
        <fullName evidence="1">DUF7136 domain-containing protein</fullName>
    </recommendedName>
</protein>
<gene>
    <name evidence="2" type="ORF">BDV37DRAFT_113194</name>
</gene>
<accession>A0A5N6IHN6</accession>
<evidence type="ECO:0000259" key="1">
    <source>
        <dbReference type="Pfam" id="PF23584"/>
    </source>
</evidence>
<name>A0A5N6IHN6_9EURO</name>
<sequence length="290" mass="31064">MGPLPRGWLRLALSLCLACGWASITPGVAEVDLIFPRNGSYPPSTLTPIIFAIQNPSLLSSVHPRIRYYIDQVNVNSSEAVSYSGIIELEKGNFTGSDPSFLYWSTSKFNIEGTFEIIWALDMYNCSREPASTDFTLGYLGGHGARSFFSTKNGTSPPDFVAATEDGTCEESLAQAIHVPELLKVPSGQIWGSPTRATDWYAPKPTWRGSSCAVTADWVPTASPCNVKIDSSAATSISAALTATACANPRRRTGLSCPTPSSENAAPVGPSHVERPWILVMGLLLAYGLA</sequence>
<proteinExistence type="predicted"/>
<dbReference type="EMBL" id="ML736767">
    <property type="protein sequence ID" value="KAE8404437.1"/>
    <property type="molecule type" value="Genomic_DNA"/>
</dbReference>
<dbReference type="GeneID" id="43663107"/>
<dbReference type="OrthoDB" id="4490227at2759"/>
<accession>A0A5N7DDJ2</accession>
<organism evidence="2 3">
    <name type="scientific">Aspergillus pseudonomiae</name>
    <dbReference type="NCBI Taxonomy" id="1506151"/>
    <lineage>
        <taxon>Eukaryota</taxon>
        <taxon>Fungi</taxon>
        <taxon>Dikarya</taxon>
        <taxon>Ascomycota</taxon>
        <taxon>Pezizomycotina</taxon>
        <taxon>Eurotiomycetes</taxon>
        <taxon>Eurotiomycetidae</taxon>
        <taxon>Eurotiales</taxon>
        <taxon>Aspergillaceae</taxon>
        <taxon>Aspergillus</taxon>
        <taxon>Aspergillus subgen. Circumdati</taxon>
    </lineage>
</organism>
<reference evidence="2 3" key="1">
    <citation type="submission" date="2019-04" db="EMBL/GenBank/DDBJ databases">
        <authorList>
            <consortium name="DOE Joint Genome Institute"/>
            <person name="Mondo S."/>
            <person name="Kjaerbolling I."/>
            <person name="Vesth T."/>
            <person name="Frisvad J.C."/>
            <person name="Nybo J.L."/>
            <person name="Theobald S."/>
            <person name="Kildgaard S."/>
            <person name="Isbrandt T."/>
            <person name="Kuo A."/>
            <person name="Sato A."/>
            <person name="Lyhne E.K."/>
            <person name="Kogle M.E."/>
            <person name="Wiebenga A."/>
            <person name="Kun R.S."/>
            <person name="Lubbers R.J."/>
            <person name="Makela M.R."/>
            <person name="Barry K."/>
            <person name="Chovatia M."/>
            <person name="Clum A."/>
            <person name="Daum C."/>
            <person name="Haridas S."/>
            <person name="He G."/>
            <person name="LaButti K."/>
            <person name="Lipzen A."/>
            <person name="Riley R."/>
            <person name="Salamov A."/>
            <person name="Simmons B.A."/>
            <person name="Magnuson J.K."/>
            <person name="Henrissat B."/>
            <person name="Mortensen U.H."/>
            <person name="Larsen T.O."/>
            <person name="Devries R.P."/>
            <person name="Grigoriev I.V."/>
            <person name="Machida M."/>
            <person name="Baker S.E."/>
            <person name="Andersen M.R."/>
            <person name="Cantor M.N."/>
            <person name="Hua S.X."/>
        </authorList>
    </citation>
    <scope>NUCLEOTIDE SEQUENCE [LARGE SCALE GENOMIC DNA]</scope>
    <source>
        <strain evidence="2 3">CBS 119388</strain>
    </source>
</reference>
<evidence type="ECO:0000313" key="3">
    <source>
        <dbReference type="Proteomes" id="UP000325579"/>
    </source>
</evidence>